<dbReference type="InterPro" id="IPR000394">
    <property type="entry name" value="RNA_pol_sigma_54"/>
</dbReference>
<evidence type="ECO:0000259" key="1">
    <source>
        <dbReference type="Pfam" id="PF04552"/>
    </source>
</evidence>
<accession>A0A523S145</accession>
<dbReference type="EMBL" id="SOKJ01000131">
    <property type="protein sequence ID" value="TET11740.1"/>
    <property type="molecule type" value="Genomic_DNA"/>
</dbReference>
<dbReference type="Proteomes" id="UP000316360">
    <property type="component" value="Unassembled WGS sequence"/>
</dbReference>
<dbReference type="PANTHER" id="PTHR32248:SF4">
    <property type="entry name" value="RNA POLYMERASE SIGMA-54 FACTOR"/>
    <property type="match status" value="1"/>
</dbReference>
<name>A0A523S145_UNCAE</name>
<dbReference type="PROSITE" id="PS50044">
    <property type="entry name" value="SIGMA54_3"/>
    <property type="match status" value="1"/>
</dbReference>
<dbReference type="Pfam" id="PF04552">
    <property type="entry name" value="Sigma54_DBD"/>
    <property type="match status" value="1"/>
</dbReference>
<comment type="caution">
    <text evidence="2">The sequence shown here is derived from an EMBL/GenBank/DDBJ whole genome shotgun (WGS) entry which is preliminary data.</text>
</comment>
<reference evidence="2 3" key="1">
    <citation type="submission" date="2019-03" db="EMBL/GenBank/DDBJ databases">
        <title>Metabolic potential of uncultured bacteria and archaea associated with petroleum seepage in deep-sea sediments.</title>
        <authorList>
            <person name="Dong X."/>
            <person name="Hubert C."/>
        </authorList>
    </citation>
    <scope>NUCLEOTIDE SEQUENCE [LARGE SCALE GENOMIC DNA]</scope>
    <source>
        <strain evidence="2">E44_bin7</strain>
    </source>
</reference>
<evidence type="ECO:0000313" key="2">
    <source>
        <dbReference type="EMBL" id="TET11740.1"/>
    </source>
</evidence>
<protein>
    <recommendedName>
        <fullName evidence="1">RNA polymerase sigma factor 54 DNA-binding domain-containing protein</fullName>
    </recommendedName>
</protein>
<feature type="domain" description="RNA polymerase sigma factor 54 DNA-binding" evidence="1">
    <location>
        <begin position="230"/>
        <end position="373"/>
    </location>
</feature>
<gene>
    <name evidence="2" type="ORF">E3J84_02485</name>
</gene>
<proteinExistence type="predicted"/>
<dbReference type="GO" id="GO:0001216">
    <property type="term" value="F:DNA-binding transcription activator activity"/>
    <property type="evidence" value="ECO:0007669"/>
    <property type="project" value="InterPro"/>
</dbReference>
<organism evidence="2 3">
    <name type="scientific">Aerophobetes bacterium</name>
    <dbReference type="NCBI Taxonomy" id="2030807"/>
    <lineage>
        <taxon>Bacteria</taxon>
        <taxon>Candidatus Aerophobota</taxon>
    </lineage>
</organism>
<sequence>MSALEAKQILTQRVEQIAKLMGKMKLAEFMSLPENEFQKLIQEVENDPLFKKLTVPETGVVKYKKFSKTGLAHPKSIPLDPTITPSRNYLDIEFFLGQEEEIIPIIREIGVGKFKKYFLDGIPGITLEEVARKCNLTKEKTKRINNFVDKFYLEAKLTESSPDKRTQRIYYSTIASIEKRKNEFIINYLSREIVKGCYLINFDRFEELKKRKVFTSSEVKKINPLFNKLKLINSRKTTIYQIIKNLIKVQYDFLLSGNFDHLKFFTQASLSKKIGVNPSLISRAIRRKAIRVPQGRQIPIKILFPSRREIRKKLIKEIIEQEKSEIEEGALSKPYSDEEIRDQLRGKNGIFISRRSVSECRKDLKIPSSFERRYQE</sequence>
<evidence type="ECO:0000313" key="3">
    <source>
        <dbReference type="Proteomes" id="UP000316360"/>
    </source>
</evidence>
<dbReference type="InterPro" id="IPR007634">
    <property type="entry name" value="RNA_pol_sigma_54_DNA-bd"/>
</dbReference>
<dbReference type="Gene3D" id="1.10.10.60">
    <property type="entry name" value="Homeodomain-like"/>
    <property type="match status" value="1"/>
</dbReference>
<dbReference type="PANTHER" id="PTHR32248">
    <property type="entry name" value="RNA POLYMERASE SIGMA-54 FACTOR"/>
    <property type="match status" value="1"/>
</dbReference>
<dbReference type="GO" id="GO:0016987">
    <property type="term" value="F:sigma factor activity"/>
    <property type="evidence" value="ECO:0007669"/>
    <property type="project" value="InterPro"/>
</dbReference>
<dbReference type="AlphaFoldDB" id="A0A523S145"/>